<evidence type="ECO:0000313" key="8">
    <source>
        <dbReference type="EMBL" id="RZF34354.1"/>
    </source>
</evidence>
<dbReference type="OrthoDB" id="18937at2759"/>
<feature type="region of interest" description="Disordered" evidence="7">
    <location>
        <begin position="385"/>
        <end position="470"/>
    </location>
</feature>
<keyword evidence="4" id="KW-0963">Cytoplasm</keyword>
<evidence type="ECO:0000256" key="1">
    <source>
        <dbReference type="ARBA" id="ARBA00004236"/>
    </source>
</evidence>
<feature type="compositionally biased region" description="Gly residues" evidence="7">
    <location>
        <begin position="406"/>
        <end position="421"/>
    </location>
</feature>
<comment type="subcellular location">
    <subcellularLocation>
        <location evidence="1">Cell membrane</location>
    </subcellularLocation>
    <subcellularLocation>
        <location evidence="2">Cytoplasm</location>
        <location evidence="2">Cytosol</location>
    </subcellularLocation>
</comment>
<dbReference type="InParanoid" id="A0A482WLF3"/>
<feature type="region of interest" description="Disordered" evidence="7">
    <location>
        <begin position="341"/>
        <end position="371"/>
    </location>
</feature>
<keyword evidence="9" id="KW-1185">Reference proteome</keyword>
<dbReference type="FunCoup" id="A0A482WLF3">
    <property type="interactions" value="835"/>
</dbReference>
<evidence type="ECO:0000256" key="7">
    <source>
        <dbReference type="SAM" id="MobiDB-lite"/>
    </source>
</evidence>
<dbReference type="GO" id="GO:0005886">
    <property type="term" value="C:plasma membrane"/>
    <property type="evidence" value="ECO:0007669"/>
    <property type="project" value="UniProtKB-SubCell"/>
</dbReference>
<dbReference type="PANTHER" id="PTHR31220:SF1">
    <property type="entry name" value="GH21176P"/>
    <property type="match status" value="1"/>
</dbReference>
<protein>
    <recommendedName>
        <fullName evidence="10">Hyccin</fullName>
    </recommendedName>
</protein>
<dbReference type="GO" id="GO:0046854">
    <property type="term" value="P:phosphatidylinositol phosphate biosynthetic process"/>
    <property type="evidence" value="ECO:0007669"/>
    <property type="project" value="TreeGrafter"/>
</dbReference>
<comment type="caution">
    <text evidence="8">The sequence shown here is derived from an EMBL/GenBank/DDBJ whole genome shotgun (WGS) entry which is preliminary data.</text>
</comment>
<gene>
    <name evidence="8" type="ORF">LSTR_LSTR008893</name>
</gene>
<evidence type="ECO:0000256" key="4">
    <source>
        <dbReference type="ARBA" id="ARBA00022490"/>
    </source>
</evidence>
<evidence type="ECO:0008006" key="10">
    <source>
        <dbReference type="Google" id="ProtNLM"/>
    </source>
</evidence>
<dbReference type="PANTHER" id="PTHR31220">
    <property type="entry name" value="HYCCIN RELATED"/>
    <property type="match status" value="1"/>
</dbReference>
<dbReference type="Pfam" id="PF09790">
    <property type="entry name" value="Hyccin"/>
    <property type="match status" value="1"/>
</dbReference>
<dbReference type="GO" id="GO:0005829">
    <property type="term" value="C:cytosol"/>
    <property type="evidence" value="ECO:0007669"/>
    <property type="project" value="UniProtKB-SubCell"/>
</dbReference>
<reference evidence="8 9" key="1">
    <citation type="journal article" date="2017" name="Gigascience">
        <title>Genome sequence of the small brown planthopper, Laodelphax striatellus.</title>
        <authorList>
            <person name="Zhu J."/>
            <person name="Jiang F."/>
            <person name="Wang X."/>
            <person name="Yang P."/>
            <person name="Bao Y."/>
            <person name="Zhao W."/>
            <person name="Wang W."/>
            <person name="Lu H."/>
            <person name="Wang Q."/>
            <person name="Cui N."/>
            <person name="Li J."/>
            <person name="Chen X."/>
            <person name="Luo L."/>
            <person name="Yu J."/>
            <person name="Kang L."/>
            <person name="Cui F."/>
        </authorList>
    </citation>
    <scope>NUCLEOTIDE SEQUENCE [LARGE SCALE GENOMIC DNA]</scope>
    <source>
        <strain evidence="8">Lst14</strain>
    </source>
</reference>
<keyword evidence="5" id="KW-0472">Membrane</keyword>
<keyword evidence="3" id="KW-1003">Cell membrane</keyword>
<organism evidence="8 9">
    <name type="scientific">Laodelphax striatellus</name>
    <name type="common">Small brown planthopper</name>
    <name type="synonym">Delphax striatella</name>
    <dbReference type="NCBI Taxonomy" id="195883"/>
    <lineage>
        <taxon>Eukaryota</taxon>
        <taxon>Metazoa</taxon>
        <taxon>Ecdysozoa</taxon>
        <taxon>Arthropoda</taxon>
        <taxon>Hexapoda</taxon>
        <taxon>Insecta</taxon>
        <taxon>Pterygota</taxon>
        <taxon>Neoptera</taxon>
        <taxon>Paraneoptera</taxon>
        <taxon>Hemiptera</taxon>
        <taxon>Auchenorrhyncha</taxon>
        <taxon>Fulgoroidea</taxon>
        <taxon>Delphacidae</taxon>
        <taxon>Criomorphinae</taxon>
        <taxon>Laodelphax</taxon>
    </lineage>
</organism>
<dbReference type="Proteomes" id="UP000291343">
    <property type="component" value="Unassembled WGS sequence"/>
</dbReference>
<feature type="compositionally biased region" description="Low complexity" evidence="7">
    <location>
        <begin position="396"/>
        <end position="405"/>
    </location>
</feature>
<sequence>MTEQIITEWLSEFDAITPAELHTFASTVHTNKDVITAVYTVLEERHKFSHLTEDVCKRLYSCYRSKEVDLQRFTLLFLPTLIYVYLNAVAHGEKKNCRPIEALLLGMYNAEVVDDNGQAKVIAFRLPSLAQASIYHEPMSLAPASLTESALRRLEECNTKLVRWGPLPQVEKIIGQNRLTVMTALLFAYNRQLSLLPKQAPLDQLCKAASKLVTQGFNKPGKRVSYSSDVPRVLPRIPVTPQLLLELLHSVYFAMFNDYSYVAIQAVEDLHQRACYQCYTDVLLVTNAIKNCCSHFMHAGQASDAPMGISMAISPATNTTTVSKSMITNASFRTKKLPDDIPIQVPKEGEGLGSISEEKEDGGGGAGGIAPEVATRRSLPKMAVSFGKKTKEKLTKTTSSGSTKASGGGGSIKGGGGGLVNGSGDMSEPEENGDLTTEMTALTINENGTDISTPVNLRKGGPAQVSGANQSIDIDVSRSLQVSSV</sequence>
<evidence type="ECO:0000256" key="5">
    <source>
        <dbReference type="ARBA" id="ARBA00023136"/>
    </source>
</evidence>
<dbReference type="SMR" id="A0A482WLF3"/>
<dbReference type="GO" id="GO:0072659">
    <property type="term" value="P:protein localization to plasma membrane"/>
    <property type="evidence" value="ECO:0007669"/>
    <property type="project" value="TreeGrafter"/>
</dbReference>
<feature type="compositionally biased region" description="Polar residues" evidence="7">
    <location>
        <begin position="434"/>
        <end position="455"/>
    </location>
</feature>
<evidence type="ECO:0000256" key="2">
    <source>
        <dbReference type="ARBA" id="ARBA00004514"/>
    </source>
</evidence>
<dbReference type="STRING" id="195883.A0A482WLF3"/>
<accession>A0A482WLF3</accession>
<evidence type="ECO:0000256" key="6">
    <source>
        <dbReference type="ARBA" id="ARBA00034482"/>
    </source>
</evidence>
<evidence type="ECO:0000256" key="3">
    <source>
        <dbReference type="ARBA" id="ARBA00022475"/>
    </source>
</evidence>
<comment type="similarity">
    <text evidence="6">Belongs to the Hyccin family.</text>
</comment>
<proteinExistence type="inferred from homology"/>
<dbReference type="AlphaFoldDB" id="A0A482WLF3"/>
<name>A0A482WLF3_LAOST</name>
<dbReference type="InterPro" id="IPR018619">
    <property type="entry name" value="Hyccin"/>
</dbReference>
<dbReference type="EMBL" id="QKKF02031779">
    <property type="protein sequence ID" value="RZF34354.1"/>
    <property type="molecule type" value="Genomic_DNA"/>
</dbReference>
<evidence type="ECO:0000313" key="9">
    <source>
        <dbReference type="Proteomes" id="UP000291343"/>
    </source>
</evidence>